<organism evidence="1 2">
    <name type="scientific">Pasteurella multocida</name>
    <dbReference type="NCBI Taxonomy" id="747"/>
    <lineage>
        <taxon>Bacteria</taxon>
        <taxon>Pseudomonadati</taxon>
        <taxon>Pseudomonadota</taxon>
        <taxon>Gammaproteobacteria</taxon>
        <taxon>Pasteurellales</taxon>
        <taxon>Pasteurellaceae</taxon>
        <taxon>Pasteurella</taxon>
    </lineage>
</organism>
<gene>
    <name evidence="1" type="ORF">NQF69_12710</name>
</gene>
<name>A0AAW8VBB2_PASMD</name>
<sequence>MNQLLNISEQKATLTMSSREIASLINKNHSDLCRSIERLMVKGVIRGYQPMAYTHPQEHGHNYTQTRVTSKGIEYIASRYASELML</sequence>
<proteinExistence type="predicted"/>
<dbReference type="AlphaFoldDB" id="A0AAW8VBB2"/>
<protein>
    <submittedName>
        <fullName evidence="1">Rha family transcriptional regulator</fullName>
    </submittedName>
</protein>
<dbReference type="EMBL" id="JANIEN010000074">
    <property type="protein sequence ID" value="MDT3453617.1"/>
    <property type="molecule type" value="Genomic_DNA"/>
</dbReference>
<dbReference type="Proteomes" id="UP001182304">
    <property type="component" value="Unassembled WGS sequence"/>
</dbReference>
<accession>A0AAW8VBB2</accession>
<evidence type="ECO:0000313" key="2">
    <source>
        <dbReference type="Proteomes" id="UP001182304"/>
    </source>
</evidence>
<evidence type="ECO:0000313" key="1">
    <source>
        <dbReference type="EMBL" id="MDT3453617.1"/>
    </source>
</evidence>
<reference evidence="1" key="1">
    <citation type="submission" date="2022-07" db="EMBL/GenBank/DDBJ databases">
        <title>Sequence of Pasteurella multocoda 17BRD-035.</title>
        <authorList>
            <person name="Roy Chowdhury P."/>
            <person name="Alhamami T."/>
            <person name="Trott D.J."/>
            <person name="Djordvevic S.P."/>
        </authorList>
    </citation>
    <scope>NUCLEOTIDE SEQUENCE</scope>
    <source>
        <strain evidence="1">17BRD-035</strain>
    </source>
</reference>
<comment type="caution">
    <text evidence="1">The sequence shown here is derived from an EMBL/GenBank/DDBJ whole genome shotgun (WGS) entry which is preliminary data.</text>
</comment>